<comment type="pathway">
    <text evidence="2">Glycan metabolism; osmoregulated periplasmic glucan (OPG) biosynthesis.</text>
</comment>
<keyword evidence="9" id="KW-1185">Reference proteome</keyword>
<accession>A0ABV4B9B7</accession>
<dbReference type="SUPFAM" id="SSF74650">
    <property type="entry name" value="Galactose mutarotase-like"/>
    <property type="match status" value="1"/>
</dbReference>
<comment type="similarity">
    <text evidence="3">Belongs to the OpgD/OpgG family.</text>
</comment>
<dbReference type="Pfam" id="PF04349">
    <property type="entry name" value="MdoG"/>
    <property type="match status" value="1"/>
</dbReference>
<evidence type="ECO:0000256" key="2">
    <source>
        <dbReference type="ARBA" id="ARBA00005001"/>
    </source>
</evidence>
<reference evidence="8 9" key="1">
    <citation type="submission" date="2024-05" db="EMBL/GenBank/DDBJ databases">
        <title>Genome Sequence and Characterization of the New Strain Purple Sulfur Bacterium of Genus Thioalkalicoccus.</title>
        <authorList>
            <person name="Bryantseva I.A."/>
            <person name="Kyndt J.A."/>
            <person name="Imhoff J.F."/>
        </authorList>
    </citation>
    <scope>NUCLEOTIDE SEQUENCE [LARGE SCALE GENOMIC DNA]</scope>
    <source>
        <strain evidence="8 9">Um2</strain>
    </source>
</reference>
<keyword evidence="5" id="KW-0574">Periplasm</keyword>
<dbReference type="InterPro" id="IPR014438">
    <property type="entry name" value="Glucan_biosyn_MdoG/MdoD"/>
</dbReference>
<dbReference type="InterPro" id="IPR013783">
    <property type="entry name" value="Ig-like_fold"/>
</dbReference>
<dbReference type="Gene3D" id="2.60.40.10">
    <property type="entry name" value="Immunoglobulins"/>
    <property type="match status" value="1"/>
</dbReference>
<dbReference type="Gene3D" id="2.70.98.10">
    <property type="match status" value="1"/>
</dbReference>
<evidence type="ECO:0000256" key="4">
    <source>
        <dbReference type="ARBA" id="ARBA00015376"/>
    </source>
</evidence>
<sequence length="522" mass="58450">MDKRVVRFPGALLALAIALASSGFASGEATIDPVGIDEGVPGGFTFASVARRASDLVANPYAPDRPELPHYFADLDYDKYRDIRFQRDQSLWAAEGLPFRVQFFPRGFMFEDRVVINVVDQGHAVPVDFVGSLFDYGKNPVPTDIPADIGFAGLRLLYPLNRDDVFDEVAVFLGASYFRAVAQGLHYGISARGLAIDTGLASNEEFPVFREFWIEKPDRDATEITVYALMDSESLTGAYRFRIQPGLQTLIDVKAQLFFRDSVQKLGIAPLTSMFFHGENTERFIDDFRPEVHDSDGLVIETGHGERIWRPLTNPHGLRITDLQVTSPKAFGLLQRDRDFTHYQDLEAHYQDRPSVLVEPLADWGKGVVQLVEIPSDSERYDNIVAFWVPETPVQAGQQMALEYRLRFSRDPEAELLGGRTWATRIGAGGTDILDRTRRKFVMDFVGDSLANQPPEAPVEAVVSASSGALSDAVAQPNPEINGWRLFFELTPDGDTPVDLRAFLRKGPDVLTETWTYHWVRE</sequence>
<feature type="domain" description="Glucan biosynthesis periplasmic MdoG C-terminal" evidence="7">
    <location>
        <begin position="44"/>
        <end position="519"/>
    </location>
</feature>
<feature type="signal peptide" evidence="6">
    <location>
        <begin position="1"/>
        <end position="25"/>
    </location>
</feature>
<protein>
    <recommendedName>
        <fullName evidence="4">Glucans biosynthesis protein G</fullName>
    </recommendedName>
</protein>
<dbReference type="Proteomes" id="UP001564408">
    <property type="component" value="Unassembled WGS sequence"/>
</dbReference>
<dbReference type="InterPro" id="IPR014756">
    <property type="entry name" value="Ig_E-set"/>
</dbReference>
<gene>
    <name evidence="8" type="ORF">ABC977_00155</name>
</gene>
<evidence type="ECO:0000313" key="8">
    <source>
        <dbReference type="EMBL" id="MEY6430816.1"/>
    </source>
</evidence>
<comment type="caution">
    <text evidence="8">The sequence shown here is derived from an EMBL/GenBank/DDBJ whole genome shotgun (WGS) entry which is preliminary data.</text>
</comment>
<proteinExistence type="inferred from homology"/>
<evidence type="ECO:0000256" key="5">
    <source>
        <dbReference type="ARBA" id="ARBA00022764"/>
    </source>
</evidence>
<evidence type="ECO:0000259" key="7">
    <source>
        <dbReference type="Pfam" id="PF04349"/>
    </source>
</evidence>
<evidence type="ECO:0000313" key="9">
    <source>
        <dbReference type="Proteomes" id="UP001564408"/>
    </source>
</evidence>
<dbReference type="EMBL" id="JBDKXB010000001">
    <property type="protein sequence ID" value="MEY6430816.1"/>
    <property type="molecule type" value="Genomic_DNA"/>
</dbReference>
<keyword evidence="6" id="KW-0732">Signal</keyword>
<dbReference type="PIRSF" id="PIRSF006281">
    <property type="entry name" value="MdoG"/>
    <property type="match status" value="1"/>
</dbReference>
<dbReference type="InterPro" id="IPR011013">
    <property type="entry name" value="Gal_mutarotase_sf_dom"/>
</dbReference>
<dbReference type="InterPro" id="IPR007444">
    <property type="entry name" value="Glucan_biosyn_MdoG_C"/>
</dbReference>
<name>A0ABV4B9B7_9GAMM</name>
<evidence type="ECO:0000256" key="1">
    <source>
        <dbReference type="ARBA" id="ARBA00004418"/>
    </source>
</evidence>
<comment type="subcellular location">
    <subcellularLocation>
        <location evidence="1">Periplasm</location>
    </subcellularLocation>
</comment>
<dbReference type="RefSeq" id="WP_369665203.1">
    <property type="nucleotide sequence ID" value="NZ_JBDKXB010000001.1"/>
</dbReference>
<feature type="chain" id="PRO_5046200587" description="Glucans biosynthesis protein G" evidence="6">
    <location>
        <begin position="26"/>
        <end position="522"/>
    </location>
</feature>
<dbReference type="PANTHER" id="PTHR30504">
    <property type="entry name" value="GLUCANS BIOSYNTHESIS PROTEIN"/>
    <property type="match status" value="1"/>
</dbReference>
<evidence type="ECO:0000256" key="3">
    <source>
        <dbReference type="ARBA" id="ARBA00009284"/>
    </source>
</evidence>
<organism evidence="8 9">
    <name type="scientific">Thioalkalicoccus limnaeus</name>
    <dbReference type="NCBI Taxonomy" id="120681"/>
    <lineage>
        <taxon>Bacteria</taxon>
        <taxon>Pseudomonadati</taxon>
        <taxon>Pseudomonadota</taxon>
        <taxon>Gammaproteobacteria</taxon>
        <taxon>Chromatiales</taxon>
        <taxon>Chromatiaceae</taxon>
        <taxon>Thioalkalicoccus</taxon>
    </lineage>
</organism>
<dbReference type="SUPFAM" id="SSF81296">
    <property type="entry name" value="E set domains"/>
    <property type="match status" value="1"/>
</dbReference>
<dbReference type="InterPro" id="IPR014718">
    <property type="entry name" value="GH-type_carb-bd"/>
</dbReference>
<dbReference type="PANTHER" id="PTHR30504:SF4">
    <property type="entry name" value="GLUCANS BIOSYNTHESIS PROTEIN G"/>
    <property type="match status" value="1"/>
</dbReference>
<evidence type="ECO:0000256" key="6">
    <source>
        <dbReference type="SAM" id="SignalP"/>
    </source>
</evidence>